<dbReference type="InterPro" id="IPR043148">
    <property type="entry name" value="TagF_C"/>
</dbReference>
<accession>A0A099ICK9</accession>
<dbReference type="PANTHER" id="PTHR22916">
    <property type="entry name" value="GLYCOSYLTRANSFERASE"/>
    <property type="match status" value="1"/>
</dbReference>
<dbReference type="Gene3D" id="3.90.550.10">
    <property type="entry name" value="Spore Coat Polysaccharide Biosynthesis Protein SpsA, Chain A"/>
    <property type="match status" value="1"/>
</dbReference>
<organism evidence="8 9">
    <name type="scientific">Clostridium innocuum</name>
    <dbReference type="NCBI Taxonomy" id="1522"/>
    <lineage>
        <taxon>Bacteria</taxon>
        <taxon>Bacillati</taxon>
        <taxon>Bacillota</taxon>
        <taxon>Clostridia</taxon>
        <taxon>Eubacteriales</taxon>
        <taxon>Clostridiaceae</taxon>
        <taxon>Clostridium</taxon>
    </lineage>
</organism>
<evidence type="ECO:0000256" key="3">
    <source>
        <dbReference type="ARBA" id="ARBA00022475"/>
    </source>
</evidence>
<keyword evidence="5" id="KW-0777">Teichoic acid biosynthesis</keyword>
<dbReference type="EMBL" id="JQIF01000009">
    <property type="protein sequence ID" value="KGJ54713.1"/>
    <property type="molecule type" value="Genomic_DNA"/>
</dbReference>
<evidence type="ECO:0000313" key="9">
    <source>
        <dbReference type="Proteomes" id="UP000030008"/>
    </source>
</evidence>
<sequence length="890" mass="104708">MFKGWSVYGDCVKIQYRQTAYKSSKEMRMSKSVDVSVIVPVYNVEKYIRVCLDTLVHQTLSNIEIIVVNDGTKDDSQKIIDEFSSLYPDKIIALKKENGGLSDARNYGLEHASGAYVGFVDSDDYTDIEMYQKLYEKAKQENADIVVCGYYGVQEQNGQFRHFQKGNLQEFDKSLQENPRLLYMNSTYAWNKLYRRELFLKTGIRYPKGCLYEDMAVTWTLFLHANKISKVDEPLYYYILKREGAITATYSSKTLQMFQSMELVNTYYKEQNAFNQYQDILCFLNLKHMLLRFQDFPGYHNLSLKKTMIKTGFQHMNRNFKNWKTNSIFFEDVYKNRKIKYMVPYKAFWYLFMFVPKSALTCMKTVKKTVSKLKRLVSKRSYITRYAYHAYCKKHPVIKGQVLIESFQGKTVSDSPFYIAQQLQKQVDKIYIATTEKNRQEHKQLLKEHGLETAILVPVYSKAYQMALATSEILVNNVTFPPYFIRRDEQVYLNTWHGTPWKTLGKKMKNGIQDMSNIQRNFLQSSMLLFPNVFTKQRMIEDYNLTHLFTGLSYTAEYPRNLVFHEHEKTIAIKKRYGSEKLEMIAYMPTWRGLTSTALEIAGYAEELKKILQVLDETLNDDQMLYVNLHSLVKDVIPIQGYQHICSFPEGVDNYEFLMGCDMLITDYSSVLFDFALTKRPVILFVYDAEEYARDRGMYFSVQDLPFVKAETLKQLQEYITKQKSVEISKAAWNAYADVFVSKAAFDPAVCLKKVPVDSITDFADNKNKERTVYFIPKIKRLQDIQYLKEAAEDHSAIAVLDRQDFTPLTQKLLYQEFHECLDYIVMDVRMQLSPKEELKRLLHRFPGMEAYRREFQRILPNIKVKECVDFKKSRYTFGMKKYIDSQNRR</sequence>
<keyword evidence="3" id="KW-1003">Cell membrane</keyword>
<dbReference type="GO" id="GO:0016758">
    <property type="term" value="F:hexosyltransferase activity"/>
    <property type="evidence" value="ECO:0007669"/>
    <property type="project" value="UniProtKB-ARBA"/>
</dbReference>
<dbReference type="SUPFAM" id="SSF53448">
    <property type="entry name" value="Nucleotide-diphospho-sugar transferases"/>
    <property type="match status" value="1"/>
</dbReference>
<protein>
    <submittedName>
        <fullName evidence="8">Glycosyl transferase family 2</fullName>
    </submittedName>
</protein>
<dbReference type="Pfam" id="PF04464">
    <property type="entry name" value="Glyphos_transf"/>
    <property type="match status" value="1"/>
</dbReference>
<dbReference type="GO" id="GO:0005886">
    <property type="term" value="C:plasma membrane"/>
    <property type="evidence" value="ECO:0007669"/>
    <property type="project" value="UniProtKB-SubCell"/>
</dbReference>
<gene>
    <name evidence="8" type="ORF">CIAN88_01845</name>
</gene>
<keyword evidence="4 8" id="KW-0808">Transferase</keyword>
<name>A0A099ICK9_CLOIN</name>
<feature type="domain" description="Glycosyltransferase 2-like" evidence="7">
    <location>
        <begin position="36"/>
        <end position="199"/>
    </location>
</feature>
<comment type="caution">
    <text evidence="8">The sequence shown here is derived from an EMBL/GenBank/DDBJ whole genome shotgun (WGS) entry which is preliminary data.</text>
</comment>
<evidence type="ECO:0000256" key="4">
    <source>
        <dbReference type="ARBA" id="ARBA00022679"/>
    </source>
</evidence>
<dbReference type="InterPro" id="IPR043149">
    <property type="entry name" value="TagF_N"/>
</dbReference>
<dbReference type="AlphaFoldDB" id="A0A099ICK9"/>
<proteinExistence type="inferred from homology"/>
<dbReference type="Proteomes" id="UP000030008">
    <property type="component" value="Unassembled WGS sequence"/>
</dbReference>
<dbReference type="GO" id="GO:0047355">
    <property type="term" value="F:CDP-glycerol glycerophosphotransferase activity"/>
    <property type="evidence" value="ECO:0007669"/>
    <property type="project" value="InterPro"/>
</dbReference>
<dbReference type="PANTHER" id="PTHR22916:SF3">
    <property type="entry name" value="UDP-GLCNAC:BETAGAL BETA-1,3-N-ACETYLGLUCOSAMINYLTRANSFERASE-LIKE PROTEIN 1"/>
    <property type="match status" value="1"/>
</dbReference>
<dbReference type="InterPro" id="IPR001173">
    <property type="entry name" value="Glyco_trans_2-like"/>
</dbReference>
<dbReference type="CDD" id="cd00761">
    <property type="entry name" value="Glyco_tranf_GTA_type"/>
    <property type="match status" value="1"/>
</dbReference>
<evidence type="ECO:0000256" key="5">
    <source>
        <dbReference type="ARBA" id="ARBA00022944"/>
    </source>
</evidence>
<comment type="similarity">
    <text evidence="2">Belongs to the CDP-glycerol glycerophosphotransferase family.</text>
</comment>
<dbReference type="InterPro" id="IPR007554">
    <property type="entry name" value="Glycerophosphate_synth"/>
</dbReference>
<keyword evidence="6" id="KW-0472">Membrane</keyword>
<dbReference type="Gene3D" id="3.40.50.12580">
    <property type="match status" value="1"/>
</dbReference>
<dbReference type="Pfam" id="PF00535">
    <property type="entry name" value="Glycos_transf_2"/>
    <property type="match status" value="1"/>
</dbReference>
<evidence type="ECO:0000259" key="7">
    <source>
        <dbReference type="Pfam" id="PF00535"/>
    </source>
</evidence>
<evidence type="ECO:0000256" key="6">
    <source>
        <dbReference type="ARBA" id="ARBA00023136"/>
    </source>
</evidence>
<evidence type="ECO:0000256" key="2">
    <source>
        <dbReference type="ARBA" id="ARBA00010488"/>
    </source>
</evidence>
<dbReference type="Gene3D" id="3.40.50.11820">
    <property type="match status" value="1"/>
</dbReference>
<evidence type="ECO:0000256" key="1">
    <source>
        <dbReference type="ARBA" id="ARBA00004202"/>
    </source>
</evidence>
<reference evidence="8 9" key="1">
    <citation type="submission" date="2014-08" db="EMBL/GenBank/DDBJ databases">
        <title>Clostridium innocuum, an unnegligible vancomycin-resistant pathogen causing extra-intestinal infections.</title>
        <authorList>
            <person name="Feng Y."/>
            <person name="Chiu C.-H."/>
        </authorList>
    </citation>
    <scope>NUCLEOTIDE SEQUENCE [LARGE SCALE GENOMIC DNA]</scope>
    <source>
        <strain evidence="8 9">AN88</strain>
    </source>
</reference>
<dbReference type="InterPro" id="IPR029044">
    <property type="entry name" value="Nucleotide-diphossugar_trans"/>
</dbReference>
<comment type="subcellular location">
    <subcellularLocation>
        <location evidence="1">Cell membrane</location>
        <topology evidence="1">Peripheral membrane protein</topology>
    </subcellularLocation>
</comment>
<evidence type="ECO:0000313" key="8">
    <source>
        <dbReference type="EMBL" id="KGJ54713.1"/>
    </source>
</evidence>
<dbReference type="GO" id="GO:0019350">
    <property type="term" value="P:teichoic acid biosynthetic process"/>
    <property type="evidence" value="ECO:0007669"/>
    <property type="project" value="UniProtKB-KW"/>
</dbReference>